<dbReference type="Proteomes" id="UP000790347">
    <property type="component" value="Unassembled WGS sequence"/>
</dbReference>
<reference evidence="9" key="2">
    <citation type="journal article" date="2022" name="Res Sq">
        <title>Comparative Genomics Reveals Insights into the Divergent Evolution of Astigmatic Mites and Household Pest Adaptations.</title>
        <authorList>
            <person name="Xiong Q."/>
            <person name="Wan A.T.-Y."/>
            <person name="Liu X.-Y."/>
            <person name="Fung C.S.-H."/>
            <person name="Xiao X."/>
            <person name="Malainual N."/>
            <person name="Hou J."/>
            <person name="Wang L."/>
            <person name="Wang M."/>
            <person name="Yang K."/>
            <person name="Cui Y."/>
            <person name="Leung E."/>
            <person name="Nong W."/>
            <person name="Shin S.-K."/>
            <person name="Au S."/>
            <person name="Jeong K.Y."/>
            <person name="Chew F.T."/>
            <person name="Hui J."/>
            <person name="Leung T.F."/>
            <person name="Tungtrongchitr A."/>
            <person name="Zhong N."/>
            <person name="Liu Z."/>
            <person name="Tsui S."/>
        </authorList>
    </citation>
    <scope>NUCLEOTIDE SEQUENCE</scope>
    <source>
        <strain evidence="9">Derf</strain>
        <tissue evidence="9">Whole organism</tissue>
    </source>
</reference>
<dbReference type="GO" id="GO:0005886">
    <property type="term" value="C:plasma membrane"/>
    <property type="evidence" value="ECO:0007669"/>
    <property type="project" value="TreeGrafter"/>
</dbReference>
<comment type="caution">
    <text evidence="9">The sequence shown here is derived from an EMBL/GenBank/DDBJ whole genome shotgun (WGS) entry which is preliminary data.</text>
</comment>
<evidence type="ECO:0000313" key="10">
    <source>
        <dbReference type="Proteomes" id="UP000790347"/>
    </source>
</evidence>
<evidence type="ECO:0000256" key="8">
    <source>
        <dbReference type="SAM" id="Phobius"/>
    </source>
</evidence>
<feature type="compositionally biased region" description="Low complexity" evidence="7">
    <location>
        <begin position="1291"/>
        <end position="1301"/>
    </location>
</feature>
<evidence type="ECO:0000256" key="6">
    <source>
        <dbReference type="ARBA" id="ARBA00023136"/>
    </source>
</evidence>
<comment type="subcellular location">
    <subcellularLocation>
        <location evidence="1">Membrane</location>
        <topology evidence="1">Multi-pass membrane protein</topology>
    </subcellularLocation>
</comment>
<dbReference type="PANTHER" id="PTHR10332">
    <property type="entry name" value="EQUILIBRATIVE NUCLEOSIDE TRANSPORTER"/>
    <property type="match status" value="1"/>
</dbReference>
<proteinExistence type="inferred from homology"/>
<feature type="transmembrane region" description="Helical" evidence="8">
    <location>
        <begin position="480"/>
        <end position="501"/>
    </location>
</feature>
<feature type="compositionally biased region" description="Low complexity" evidence="7">
    <location>
        <begin position="1355"/>
        <end position="1372"/>
    </location>
</feature>
<feature type="transmembrane region" description="Helical" evidence="8">
    <location>
        <begin position="551"/>
        <end position="570"/>
    </location>
</feature>
<dbReference type="PRINTS" id="PR01130">
    <property type="entry name" value="DERENTRNSPRT"/>
</dbReference>
<dbReference type="EMBL" id="ASGP02000002">
    <property type="protein sequence ID" value="KAH9522023.1"/>
    <property type="molecule type" value="Genomic_DNA"/>
</dbReference>
<feature type="transmembrane region" description="Helical" evidence="8">
    <location>
        <begin position="303"/>
        <end position="325"/>
    </location>
</feature>
<keyword evidence="5 8" id="KW-1133">Transmembrane helix</keyword>
<keyword evidence="10" id="KW-1185">Reference proteome</keyword>
<sequence>MCDNPNSLAFITNSTFLNSRKKNMVFKTNNENDDNFNFDDVSDTLPVDRQRIEMINDRMADYVDDDDEDENKRIFADSLNGHIVKMDNTTNNQLNGKVINQMNKQPPSPASNNSNLIDRYNFVYIVLLLHGIAMLMPWNMFINATEYFTDYKLTIQLNNGTKIESKYKEYFLSNLGIASQVPNVLFNILNIFFQFGNKSDPTGGFNIRILGAIFIELIFIIITVLLAWIDTTDWVTTFFYLTMVTVIILNMVNAIYQNSFYGLGSRLPMRYTNAIVTGTNVCGTFTSLINIATIAMSPNKRIAAIYFFTSAIVVLFLAFTSFFMLKKNKYFLYYLRNTHLQQQPTTTITIDGTTETEMKTKTTTENQNLLTTTTDSDRDLESKEKISDKQQPKPERPPYLYVFRFVWKQCLNVFLVFFVTLATFPVIQSDIRPINPEYFGSKELTDKYYVAVACFLVFNSCALFGNLVPNFVIFPGPDKLWIPVVSRFLFIPFFMLCNYAPNRRQWPVLIQSDLLYLFGSILMGFSSGYYSSLCMMYTPQSVPDPKLAGTAGMMAAASLICVTNYDPLLVRNDNQKIRHCRQQSMANYAYGRLYFLIDLGEHGILVYFERSDRQCNFECWHTITRNLMPEMMNPKSVCYEIGHILCHRFLQKPSFFKMIVIILDSIYYLPAKTNSSQLAFRVQHMPELKRLAQINAEFAKINFADLIQYTFRQELTNIRSVSIFWSHKSSTSKYPSFFVLYNNPRFDYIAHTSAVNSNSHLIMTIDIENYGHLDAIYRPDIWWIQANRLVMQLYLFRAGYYMPEIFCLRCPVISWEMTFPTIPLQSLFDCPVNPCLWPLIDAVYYDPRTKLYYLFQGRWIFVYNHKTDTGGFDVGNTEKVFHFWNLNFHVRFATGLSQDSKELLFIGYNRTIIRSLQTAVLNLAENKLDNPKKDQHRIFESINFDRQIRDSTKFDVIAGLFTMDYENGRNYLWLIISHNDRIILQIYISDANNNGSVGPFRLKQSETFFQIPFINAMFIVNRHFHLIIGYFGFIFEIDQKFNWTENSLTKSRCRRIVIRDYFHCSESYFNLGQIDRFEIDKNVARWFRTYLDEPVLTSDMDRTLFRRCPPVDRWYTNSTVDTIDFNYDPNIENMNYWLPWTFFDFVQIQSMLWVIVIIIVAITFVACIMIIYCPIICRYITRSDLEKRTPYPEIVDPQLWREMLHHQKQSIRQRPFQPNLHRSVAKYFATDKYKRHNKDNSSMKQRNSPPTDPFSIIMSKRHSRRSSAYRTTSKCKKSNSPAQQQRRRQRGSSSSQSSTSSPSPPSPSSPPLSTTKPSTIMKKNPSLSGLMPISWSRRTTMAAPTQQHFNNNYKTQSPPDQQQQPTFDSSRI</sequence>
<feature type="compositionally biased region" description="Low complexity" evidence="7">
    <location>
        <begin position="363"/>
        <end position="374"/>
    </location>
</feature>
<dbReference type="Pfam" id="PF01733">
    <property type="entry name" value="Nucleoside_tran"/>
    <property type="match status" value="1"/>
</dbReference>
<feature type="transmembrane region" description="Helical" evidence="8">
    <location>
        <begin position="170"/>
        <end position="193"/>
    </location>
</feature>
<evidence type="ECO:0000256" key="1">
    <source>
        <dbReference type="ARBA" id="ARBA00004141"/>
    </source>
</evidence>
<feature type="transmembrane region" description="Helical" evidence="8">
    <location>
        <begin position="1151"/>
        <end position="1177"/>
    </location>
</feature>
<keyword evidence="6 8" id="KW-0472">Membrane</keyword>
<evidence type="ECO:0000256" key="5">
    <source>
        <dbReference type="ARBA" id="ARBA00022989"/>
    </source>
</evidence>
<feature type="transmembrane region" description="Helical" evidence="8">
    <location>
        <begin position="122"/>
        <end position="142"/>
    </location>
</feature>
<keyword evidence="3" id="KW-0813">Transport</keyword>
<dbReference type="GO" id="GO:0005337">
    <property type="term" value="F:nucleoside transmembrane transporter activity"/>
    <property type="evidence" value="ECO:0007669"/>
    <property type="project" value="InterPro"/>
</dbReference>
<feature type="compositionally biased region" description="Basic residues" evidence="7">
    <location>
        <begin position="1259"/>
        <end position="1277"/>
    </location>
</feature>
<dbReference type="InterPro" id="IPR002259">
    <property type="entry name" value="Eqnu_transpt"/>
</dbReference>
<feature type="compositionally biased region" description="Polar residues" evidence="7">
    <location>
        <begin position="1336"/>
        <end position="1354"/>
    </location>
</feature>
<name>A0A922L7C0_DERFA</name>
<keyword evidence="4 8" id="KW-0812">Transmembrane</keyword>
<evidence type="ECO:0000256" key="3">
    <source>
        <dbReference type="ARBA" id="ARBA00022448"/>
    </source>
</evidence>
<feature type="compositionally biased region" description="Polar residues" evidence="7">
    <location>
        <begin position="1240"/>
        <end position="1249"/>
    </location>
</feature>
<feature type="region of interest" description="Disordered" evidence="7">
    <location>
        <begin position="1235"/>
        <end position="1372"/>
    </location>
</feature>
<gene>
    <name evidence="9" type="primary">ent-3_2</name>
    <name evidence="9" type="ORF">DERF_005628</name>
</gene>
<evidence type="ECO:0000256" key="4">
    <source>
        <dbReference type="ARBA" id="ARBA00022692"/>
    </source>
</evidence>
<feature type="transmembrane region" description="Helical" evidence="8">
    <location>
        <begin position="591"/>
        <end position="608"/>
    </location>
</feature>
<feature type="compositionally biased region" description="Basic and acidic residues" evidence="7">
    <location>
        <begin position="375"/>
        <end position="394"/>
    </location>
</feature>
<reference evidence="9" key="1">
    <citation type="submission" date="2013-05" db="EMBL/GenBank/DDBJ databases">
        <authorList>
            <person name="Yim A.K.Y."/>
            <person name="Chan T.F."/>
            <person name="Ji K.M."/>
            <person name="Liu X.Y."/>
            <person name="Zhou J.W."/>
            <person name="Li R.Q."/>
            <person name="Yang K.Y."/>
            <person name="Li J."/>
            <person name="Li M."/>
            <person name="Law P.T.W."/>
            <person name="Wu Y.L."/>
            <person name="Cai Z.L."/>
            <person name="Qin H."/>
            <person name="Bao Y."/>
            <person name="Leung R.K.K."/>
            <person name="Ng P.K.S."/>
            <person name="Zou J."/>
            <person name="Zhong X.J."/>
            <person name="Ran P.X."/>
            <person name="Zhong N.S."/>
            <person name="Liu Z.G."/>
            <person name="Tsui S.K.W."/>
        </authorList>
    </citation>
    <scope>NUCLEOTIDE SEQUENCE</scope>
    <source>
        <strain evidence="9">Derf</strain>
        <tissue evidence="9">Whole organism</tissue>
    </source>
</reference>
<protein>
    <submittedName>
        <fullName evidence="9">Nucleoside transmembrane transporter</fullName>
    </submittedName>
</protein>
<evidence type="ECO:0000313" key="9">
    <source>
        <dbReference type="EMBL" id="KAH9522023.1"/>
    </source>
</evidence>
<accession>A0A922L7C0</accession>
<dbReference type="PANTHER" id="PTHR10332:SF80">
    <property type="entry name" value="EQUILIBRATIVE NUCLEOSIDE TRANSPORTER 2, ISOFORM A"/>
    <property type="match status" value="1"/>
</dbReference>
<evidence type="ECO:0000256" key="7">
    <source>
        <dbReference type="SAM" id="MobiDB-lite"/>
    </source>
</evidence>
<feature type="transmembrane region" description="Helical" evidence="8">
    <location>
        <begin position="406"/>
        <end position="427"/>
    </location>
</feature>
<evidence type="ECO:0000256" key="2">
    <source>
        <dbReference type="ARBA" id="ARBA00007965"/>
    </source>
</evidence>
<organism evidence="9 10">
    <name type="scientific">Dermatophagoides farinae</name>
    <name type="common">American house dust mite</name>
    <dbReference type="NCBI Taxonomy" id="6954"/>
    <lineage>
        <taxon>Eukaryota</taxon>
        <taxon>Metazoa</taxon>
        <taxon>Ecdysozoa</taxon>
        <taxon>Arthropoda</taxon>
        <taxon>Chelicerata</taxon>
        <taxon>Arachnida</taxon>
        <taxon>Acari</taxon>
        <taxon>Acariformes</taxon>
        <taxon>Sarcoptiformes</taxon>
        <taxon>Astigmata</taxon>
        <taxon>Psoroptidia</taxon>
        <taxon>Analgoidea</taxon>
        <taxon>Pyroglyphidae</taxon>
        <taxon>Dermatophagoidinae</taxon>
        <taxon>Dermatophagoides</taxon>
    </lineage>
</organism>
<feature type="region of interest" description="Disordered" evidence="7">
    <location>
        <begin position="360"/>
        <end position="394"/>
    </location>
</feature>
<comment type="similarity">
    <text evidence="2">Belongs to the SLC29A/ENT transporter (TC 2.A.57) family.</text>
</comment>
<feature type="transmembrane region" description="Helical" evidence="8">
    <location>
        <begin position="235"/>
        <end position="256"/>
    </location>
</feature>
<feature type="transmembrane region" description="Helical" evidence="8">
    <location>
        <begin position="205"/>
        <end position="229"/>
    </location>
</feature>
<feature type="transmembrane region" description="Helical" evidence="8">
    <location>
        <begin position="448"/>
        <end position="468"/>
    </location>
</feature>
<feature type="transmembrane region" description="Helical" evidence="8">
    <location>
        <begin position="513"/>
        <end position="531"/>
    </location>
</feature>